<keyword evidence="2" id="KW-1185">Reference proteome</keyword>
<dbReference type="AlphaFoldDB" id="A0AAN9JY13"/>
<protein>
    <submittedName>
        <fullName evidence="1">Uncharacterized protein</fullName>
    </submittedName>
</protein>
<reference evidence="1 2" key="1">
    <citation type="submission" date="2024-01" db="EMBL/GenBank/DDBJ databases">
        <title>The genomes of 5 underutilized Papilionoideae crops provide insights into root nodulation and disease resistanc.</title>
        <authorList>
            <person name="Jiang F."/>
        </authorList>
    </citation>
    <scope>NUCLEOTIDE SEQUENCE [LARGE SCALE GENOMIC DNA]</scope>
    <source>
        <strain evidence="1">LVBAO_FW01</strain>
        <tissue evidence="1">Leaves</tissue>
    </source>
</reference>
<dbReference type="EMBL" id="JAYMYQ010000011">
    <property type="protein sequence ID" value="KAK7306022.1"/>
    <property type="molecule type" value="Genomic_DNA"/>
</dbReference>
<dbReference type="Proteomes" id="UP001367508">
    <property type="component" value="Unassembled WGS sequence"/>
</dbReference>
<organism evidence="1 2">
    <name type="scientific">Canavalia gladiata</name>
    <name type="common">Sword bean</name>
    <name type="synonym">Dolichos gladiatus</name>
    <dbReference type="NCBI Taxonomy" id="3824"/>
    <lineage>
        <taxon>Eukaryota</taxon>
        <taxon>Viridiplantae</taxon>
        <taxon>Streptophyta</taxon>
        <taxon>Embryophyta</taxon>
        <taxon>Tracheophyta</taxon>
        <taxon>Spermatophyta</taxon>
        <taxon>Magnoliopsida</taxon>
        <taxon>eudicotyledons</taxon>
        <taxon>Gunneridae</taxon>
        <taxon>Pentapetalae</taxon>
        <taxon>rosids</taxon>
        <taxon>fabids</taxon>
        <taxon>Fabales</taxon>
        <taxon>Fabaceae</taxon>
        <taxon>Papilionoideae</taxon>
        <taxon>50 kb inversion clade</taxon>
        <taxon>NPAAA clade</taxon>
        <taxon>indigoferoid/millettioid clade</taxon>
        <taxon>Phaseoleae</taxon>
        <taxon>Canavalia</taxon>
    </lineage>
</organism>
<proteinExistence type="predicted"/>
<evidence type="ECO:0000313" key="2">
    <source>
        <dbReference type="Proteomes" id="UP001367508"/>
    </source>
</evidence>
<name>A0AAN9JY13_CANGL</name>
<gene>
    <name evidence="1" type="ORF">VNO77_43936</name>
</gene>
<accession>A0AAN9JY13</accession>
<comment type="caution">
    <text evidence="1">The sequence shown here is derived from an EMBL/GenBank/DDBJ whole genome shotgun (WGS) entry which is preliminary data.</text>
</comment>
<sequence>MLLHGFQPSLLRGFCSFYVKQRREGSISKGLWLELGSSMLIELRCSSHVKRALDSFWPALELAQPGRLVMRSFEVLGNGVRFYAQQMSSRLLHFSVTYMGEPRFGNAFATISDSG</sequence>
<evidence type="ECO:0000313" key="1">
    <source>
        <dbReference type="EMBL" id="KAK7306022.1"/>
    </source>
</evidence>